<accession>A0A841HYW3</accession>
<keyword evidence="1" id="KW-1133">Transmembrane helix</keyword>
<sequence>MSEHPDRWDELFARAASLGPHDHAAAERMVQAFRVRRQRAHQLRLWLAGGLAGAALLGGGLMWQQAQGPLAPSVAYDLYQQTSGW</sequence>
<name>A0A841HYW3_9DEIO</name>
<evidence type="ECO:0000313" key="3">
    <source>
        <dbReference type="Proteomes" id="UP000569951"/>
    </source>
</evidence>
<dbReference type="EMBL" id="JACHHG010000002">
    <property type="protein sequence ID" value="MBB6097092.1"/>
    <property type="molecule type" value="Genomic_DNA"/>
</dbReference>
<keyword evidence="1" id="KW-0472">Membrane</keyword>
<organism evidence="2 3">
    <name type="scientific">Deinobacterium chartae</name>
    <dbReference type="NCBI Taxonomy" id="521158"/>
    <lineage>
        <taxon>Bacteria</taxon>
        <taxon>Thermotogati</taxon>
        <taxon>Deinococcota</taxon>
        <taxon>Deinococci</taxon>
        <taxon>Deinococcales</taxon>
        <taxon>Deinococcaceae</taxon>
        <taxon>Deinobacterium</taxon>
    </lineage>
</organism>
<keyword evidence="3" id="KW-1185">Reference proteome</keyword>
<comment type="caution">
    <text evidence="2">The sequence shown here is derived from an EMBL/GenBank/DDBJ whole genome shotgun (WGS) entry which is preliminary data.</text>
</comment>
<evidence type="ECO:0000256" key="1">
    <source>
        <dbReference type="SAM" id="Phobius"/>
    </source>
</evidence>
<dbReference type="AlphaFoldDB" id="A0A841HYW3"/>
<feature type="transmembrane region" description="Helical" evidence="1">
    <location>
        <begin position="43"/>
        <end position="63"/>
    </location>
</feature>
<proteinExistence type="predicted"/>
<gene>
    <name evidence="2" type="ORF">HNR42_000506</name>
</gene>
<evidence type="ECO:0000313" key="2">
    <source>
        <dbReference type="EMBL" id="MBB6097092.1"/>
    </source>
</evidence>
<reference evidence="2 3" key="1">
    <citation type="submission" date="2020-08" db="EMBL/GenBank/DDBJ databases">
        <title>Genomic Encyclopedia of Type Strains, Phase IV (KMG-IV): sequencing the most valuable type-strain genomes for metagenomic binning, comparative biology and taxonomic classification.</title>
        <authorList>
            <person name="Goeker M."/>
        </authorList>
    </citation>
    <scope>NUCLEOTIDE SEQUENCE [LARGE SCALE GENOMIC DNA]</scope>
    <source>
        <strain evidence="2 3">DSM 21458</strain>
    </source>
</reference>
<dbReference type="RefSeq" id="WP_183984201.1">
    <property type="nucleotide sequence ID" value="NZ_JACHHG010000002.1"/>
</dbReference>
<dbReference type="Proteomes" id="UP000569951">
    <property type="component" value="Unassembled WGS sequence"/>
</dbReference>
<protein>
    <submittedName>
        <fullName evidence="2">Type IV secretory pathway TrbF-like protein</fullName>
    </submittedName>
</protein>
<keyword evidence="1" id="KW-0812">Transmembrane</keyword>